<dbReference type="EMBL" id="JOKJ01000010">
    <property type="protein sequence ID" value="KEQ08276.1"/>
    <property type="molecule type" value="Genomic_DNA"/>
</dbReference>
<dbReference type="AlphaFoldDB" id="A0A922NYP3"/>
<evidence type="ECO:0000313" key="2">
    <source>
        <dbReference type="EMBL" id="KEQ08276.1"/>
    </source>
</evidence>
<reference evidence="2 3" key="1">
    <citation type="submission" date="2014-06" db="EMBL/GenBank/DDBJ databases">
        <title>Rhizobium pelagicum/R2-400B4.</title>
        <authorList>
            <person name="Kimes N.E."/>
            <person name="Lopez-Perez M."/>
        </authorList>
    </citation>
    <scope>NUCLEOTIDE SEQUENCE [LARGE SCALE GENOMIC DNA]</scope>
    <source>
        <strain evidence="2 3">R2-400B4</strain>
    </source>
</reference>
<keyword evidence="1" id="KW-0472">Membrane</keyword>
<feature type="transmembrane region" description="Helical" evidence="1">
    <location>
        <begin position="101"/>
        <end position="124"/>
    </location>
</feature>
<proteinExistence type="predicted"/>
<dbReference type="OrthoDB" id="8410473at2"/>
<organism evidence="2 3">
    <name type="scientific">Pseudorhizobium pelagicum</name>
    <dbReference type="NCBI Taxonomy" id="1509405"/>
    <lineage>
        <taxon>Bacteria</taxon>
        <taxon>Pseudomonadati</taxon>
        <taxon>Pseudomonadota</taxon>
        <taxon>Alphaproteobacteria</taxon>
        <taxon>Hyphomicrobiales</taxon>
        <taxon>Rhizobiaceae</taxon>
        <taxon>Rhizobium/Agrobacterium group</taxon>
        <taxon>Pseudorhizobium</taxon>
    </lineage>
</organism>
<evidence type="ECO:0000256" key="1">
    <source>
        <dbReference type="SAM" id="Phobius"/>
    </source>
</evidence>
<sequence length="152" mass="16491">MSRLVVPASASNARFAGNSVKDTPPDKFKERLIKYIPAESVAFYTFADKLLVSHHNLAGVPPQGGWPPIAVGLAWAFLLLGILGTPVYLRRGAAVGQPWKLHAAISTVAFILWAYTLSGSIFLIYQIYDVFYAALLAPVFTFVAGLVEPKAE</sequence>
<keyword evidence="1" id="KW-0812">Transmembrane</keyword>
<protein>
    <recommendedName>
        <fullName evidence="4">Transmembrane protein</fullName>
    </recommendedName>
</protein>
<gene>
    <name evidence="2" type="ORF">GV68_03000</name>
</gene>
<dbReference type="Proteomes" id="UP000052167">
    <property type="component" value="Unassembled WGS sequence"/>
</dbReference>
<dbReference type="RefSeq" id="WP_037160888.1">
    <property type="nucleotide sequence ID" value="NZ_JOKI01000001.1"/>
</dbReference>
<feature type="transmembrane region" description="Helical" evidence="1">
    <location>
        <begin position="130"/>
        <end position="147"/>
    </location>
</feature>
<keyword evidence="1" id="KW-1133">Transmembrane helix</keyword>
<comment type="caution">
    <text evidence="2">The sequence shown here is derived from an EMBL/GenBank/DDBJ whole genome shotgun (WGS) entry which is preliminary data.</text>
</comment>
<name>A0A922NYP3_9HYPH</name>
<evidence type="ECO:0008006" key="4">
    <source>
        <dbReference type="Google" id="ProtNLM"/>
    </source>
</evidence>
<feature type="transmembrane region" description="Helical" evidence="1">
    <location>
        <begin position="69"/>
        <end position="89"/>
    </location>
</feature>
<evidence type="ECO:0000313" key="3">
    <source>
        <dbReference type="Proteomes" id="UP000052167"/>
    </source>
</evidence>
<keyword evidence="3" id="KW-1185">Reference proteome</keyword>
<accession>A0A922NYP3</accession>